<evidence type="ECO:0000256" key="2">
    <source>
        <dbReference type="ARBA" id="ARBA00022448"/>
    </source>
</evidence>
<dbReference type="PROSITE" id="PS50928">
    <property type="entry name" value="ABC_TM1"/>
    <property type="match status" value="1"/>
</dbReference>
<dbReference type="PANTHER" id="PTHR30406">
    <property type="entry name" value="SULFATE TRANSPORT SYSTEM PERMEASE PROTEIN"/>
    <property type="match status" value="1"/>
</dbReference>
<evidence type="ECO:0000256" key="3">
    <source>
        <dbReference type="ARBA" id="ARBA00022692"/>
    </source>
</evidence>
<comment type="subcellular location">
    <subcellularLocation>
        <location evidence="1">Plastid membrane</location>
        <topology evidence="1">Multi-pass membrane protein</topology>
    </subcellularLocation>
    <subcellularLocation>
        <location evidence="7">Plastid</location>
        <location evidence="7">Chloroplast membrane</location>
        <topology evidence="7">Multi-pass membrane protein</topology>
    </subcellularLocation>
</comment>
<dbReference type="InterPro" id="IPR000515">
    <property type="entry name" value="MetI-like"/>
</dbReference>
<reference evidence="10" key="1">
    <citation type="journal article" date="2019" name="BMC Genomics">
        <title>Promising prospects of nanopore sequencing for algal hologenomics and structural variation discovery.</title>
        <authorList>
            <person name="Sauvage T."/>
            <person name="Schmidt W.E."/>
            <person name="Yoon H.S."/>
            <person name="Paul V.J."/>
            <person name="Fredericq S."/>
        </authorList>
    </citation>
    <scope>NUCLEOTIDE SEQUENCE</scope>
</reference>
<proteinExistence type="inferred from homology"/>
<dbReference type="GO" id="GO:0015419">
    <property type="term" value="F:ABC-type sulfate transporter activity"/>
    <property type="evidence" value="ECO:0007669"/>
    <property type="project" value="UniProtKB-UniRule"/>
</dbReference>
<feature type="domain" description="ABC transmembrane type-1" evidence="9">
    <location>
        <begin position="45"/>
        <end position="248"/>
    </location>
</feature>
<dbReference type="SUPFAM" id="SSF161098">
    <property type="entry name" value="MetI-like"/>
    <property type="match status" value="1"/>
</dbReference>
<keyword evidence="3 7" id="KW-0812">Transmembrane</keyword>
<feature type="transmembrane region" description="Helical" evidence="7">
    <location>
        <begin position="83"/>
        <end position="105"/>
    </location>
</feature>
<evidence type="ECO:0000256" key="1">
    <source>
        <dbReference type="ARBA" id="ARBA00004446"/>
    </source>
</evidence>
<evidence type="ECO:0000256" key="4">
    <source>
        <dbReference type="ARBA" id="ARBA00022989"/>
    </source>
</evidence>
<dbReference type="GO" id="GO:0005886">
    <property type="term" value="C:plasma membrane"/>
    <property type="evidence" value="ECO:0007669"/>
    <property type="project" value="InterPro"/>
</dbReference>
<comment type="caution">
    <text evidence="7">Lacks conserved residue(s) required for the propagation of feature annotation.</text>
</comment>
<dbReference type="EMBL" id="MH745228">
    <property type="protein sequence ID" value="QHQ73293.1"/>
    <property type="molecule type" value="Genomic_DNA"/>
</dbReference>
<keyword evidence="7 10" id="KW-0934">Plastid</keyword>
<dbReference type="NCBIfam" id="TIGR00969">
    <property type="entry name" value="3a0106s02"/>
    <property type="match status" value="1"/>
</dbReference>
<evidence type="ECO:0000256" key="8">
    <source>
        <dbReference type="SAM" id="MobiDB-lite"/>
    </source>
</evidence>
<keyword evidence="5 7" id="KW-0764">Sulfate transport</keyword>
<sequence length="288" mass="32242">MALLISFYFVSFLILPIIVLFYTSLGTYAQFFWEKATAPVAICTYQLSFSLALTACLINTFFGFLVVWVLTRYDFPGRKLLDAVIDLPFCLPTSVAGLSICAIYGSKGWIGQFLLDHGIQIIFTKWGILLAMIFVSFPFVIRSVEPVFEQIDKQLEEAAWCLGATPWDTFLKIIWPSLVPGISTGMILSFSRCIGEYGAIVILSSNFPFKDLVTPVLIFQCLEQYDYTGATILGSVLLFFCFILFLFINIYLMGRGDLKPNPGSEKKSQTPQKTATITQDHAVSRSPN</sequence>
<evidence type="ECO:0000313" key="10">
    <source>
        <dbReference type="EMBL" id="QHQ73293.1"/>
    </source>
</evidence>
<dbReference type="GO" id="GO:0031969">
    <property type="term" value="C:chloroplast membrane"/>
    <property type="evidence" value="ECO:0007669"/>
    <property type="project" value="UniProtKB-SubCell"/>
</dbReference>
<feature type="transmembrane region" description="Helical" evidence="7">
    <location>
        <begin position="117"/>
        <end position="141"/>
    </location>
</feature>
<comment type="function">
    <text evidence="7">Part of the ABC transporter complex (TC 3.A.1.6.1) involved in sulfate/thiosulfate import.</text>
</comment>
<evidence type="ECO:0000259" key="9">
    <source>
        <dbReference type="PROSITE" id="PS50928"/>
    </source>
</evidence>
<protein>
    <recommendedName>
        <fullName evidence="7">Sulfate transport system permease protein CysT</fullName>
    </recommendedName>
</protein>
<keyword evidence="4 7" id="KW-1133">Transmembrane helix</keyword>
<feature type="transmembrane region" description="Helical" evidence="7">
    <location>
        <begin position="227"/>
        <end position="252"/>
    </location>
</feature>
<keyword evidence="6 7" id="KW-0472">Membrane</keyword>
<dbReference type="PANTHER" id="PTHR30406:SF8">
    <property type="entry name" value="SULFATE TRANSPORT SYSTEM PERMEASE PROTEIN CYST"/>
    <property type="match status" value="1"/>
</dbReference>
<feature type="compositionally biased region" description="Polar residues" evidence="8">
    <location>
        <begin position="269"/>
        <end position="288"/>
    </location>
</feature>
<dbReference type="InterPro" id="IPR005667">
    <property type="entry name" value="Sulph_transpt2"/>
</dbReference>
<feature type="transmembrane region" description="Helical" evidence="7">
    <location>
        <begin position="49"/>
        <end position="71"/>
    </location>
</feature>
<dbReference type="GeneID" id="44139494"/>
<dbReference type="AlphaFoldDB" id="A0A6B9VX61"/>
<evidence type="ECO:0000256" key="7">
    <source>
        <dbReference type="RuleBase" id="RU366001"/>
    </source>
</evidence>
<dbReference type="InterPro" id="IPR011865">
    <property type="entry name" value="CysT_permease"/>
</dbReference>
<organism evidence="10">
    <name type="scientific">Caulerpa ashmeadii</name>
    <dbReference type="NCBI Taxonomy" id="177078"/>
    <lineage>
        <taxon>Eukaryota</taxon>
        <taxon>Viridiplantae</taxon>
        <taxon>Chlorophyta</taxon>
        <taxon>core chlorophytes</taxon>
        <taxon>Ulvophyceae</taxon>
        <taxon>TCBD clade</taxon>
        <taxon>Bryopsidales</taxon>
        <taxon>Halimedineae</taxon>
        <taxon>Caulerpaceae</taxon>
        <taxon>Caulerpa</taxon>
    </lineage>
</organism>
<evidence type="ECO:0000256" key="5">
    <source>
        <dbReference type="ARBA" id="ARBA00023032"/>
    </source>
</evidence>
<dbReference type="Pfam" id="PF00528">
    <property type="entry name" value="BPD_transp_1"/>
    <property type="match status" value="1"/>
</dbReference>
<name>A0A6B9VX61_9CHLO</name>
<dbReference type="NCBIfam" id="TIGR02139">
    <property type="entry name" value="permease_CysT"/>
    <property type="match status" value="1"/>
</dbReference>
<keyword evidence="2 7" id="KW-0813">Transport</keyword>
<keyword evidence="10" id="KW-0150">Chloroplast</keyword>
<geneLocation type="chloroplast" evidence="10"/>
<evidence type="ECO:0000256" key="6">
    <source>
        <dbReference type="ARBA" id="ARBA00023136"/>
    </source>
</evidence>
<dbReference type="CDD" id="cd06261">
    <property type="entry name" value="TM_PBP2"/>
    <property type="match status" value="1"/>
</dbReference>
<comment type="similarity">
    <text evidence="7">Belongs to the binding-protein-dependent transport system permease family. CysTW subfamily.</text>
</comment>
<dbReference type="RefSeq" id="YP_009729381.1">
    <property type="nucleotide sequence ID" value="NC_045914.1"/>
</dbReference>
<feature type="transmembrane region" description="Helical" evidence="7">
    <location>
        <begin position="7"/>
        <end position="29"/>
    </location>
</feature>
<dbReference type="InterPro" id="IPR035906">
    <property type="entry name" value="MetI-like_sf"/>
</dbReference>
<accession>A0A6B9VX61</accession>
<dbReference type="Gene3D" id="1.10.3720.10">
    <property type="entry name" value="MetI-like"/>
    <property type="match status" value="1"/>
</dbReference>
<feature type="region of interest" description="Disordered" evidence="8">
    <location>
        <begin position="261"/>
        <end position="288"/>
    </location>
</feature>
<gene>
    <name evidence="10" type="primary">cysT</name>
</gene>